<dbReference type="PANTHER" id="PTHR21659">
    <property type="entry name" value="HYDROPHOBIC PROTEIN RCI2 LOW TEMPERATURE AND SALT RESPONSIVE PROTEIN LTI6 -RELATED"/>
    <property type="match status" value="1"/>
</dbReference>
<comment type="similarity">
    <text evidence="2">Belongs to the UPF0057 (PMP3) family.</text>
</comment>
<dbReference type="Pfam" id="PF01679">
    <property type="entry name" value="Pmp3"/>
    <property type="match status" value="1"/>
</dbReference>
<gene>
    <name evidence="8" type="ORF">SAPINGB_P006262</name>
</gene>
<feature type="transmembrane region" description="Helical" evidence="7">
    <location>
        <begin position="86"/>
        <end position="108"/>
    </location>
</feature>
<evidence type="ECO:0000256" key="1">
    <source>
        <dbReference type="ARBA" id="ARBA00004370"/>
    </source>
</evidence>
<reference evidence="8 9" key="1">
    <citation type="submission" date="2019-09" db="EMBL/GenBank/DDBJ databases">
        <authorList>
            <person name="Brejova B."/>
        </authorList>
    </citation>
    <scope>NUCLEOTIDE SEQUENCE [LARGE SCALE GENOMIC DNA]</scope>
</reference>
<dbReference type="InterPro" id="IPR000612">
    <property type="entry name" value="PMP3"/>
</dbReference>
<evidence type="ECO:0000256" key="4">
    <source>
        <dbReference type="ARBA" id="ARBA00022989"/>
    </source>
</evidence>
<dbReference type="PANTHER" id="PTHR21659:SF42">
    <property type="entry name" value="UPF0057 MEMBRANE PROTEIN ZK632.10-RELATED"/>
    <property type="match status" value="1"/>
</dbReference>
<proteinExistence type="inferred from homology"/>
<dbReference type="GO" id="GO:0016020">
    <property type="term" value="C:membrane"/>
    <property type="evidence" value="ECO:0007669"/>
    <property type="project" value="UniProtKB-SubCell"/>
</dbReference>
<evidence type="ECO:0000313" key="8">
    <source>
        <dbReference type="EMBL" id="VVT58544.1"/>
    </source>
</evidence>
<dbReference type="OrthoDB" id="2802411at2759"/>
<sequence>MSCPTITQSTFCHNNNNNTNSTNSTNSTVCHCHNKTPMYKRLAQRITGPKADPRTTAISSDVILAILAKFVPPIPVYIKRGVSADLAINVALTVLGGFPGIVHAWYLILKNPEEVETKDKKEEDGKAETVTEEVTEAVTEKPIETPEYEPPVIVDEKQALKEQEELEESQKDK</sequence>
<protein>
    <submittedName>
        <fullName evidence="8">Uncharacterized protein</fullName>
    </submittedName>
</protein>
<evidence type="ECO:0000256" key="2">
    <source>
        <dbReference type="ARBA" id="ARBA00009530"/>
    </source>
</evidence>
<evidence type="ECO:0000256" key="3">
    <source>
        <dbReference type="ARBA" id="ARBA00022692"/>
    </source>
</evidence>
<keyword evidence="3 7" id="KW-0812">Transmembrane</keyword>
<dbReference type="RefSeq" id="XP_031856864.1">
    <property type="nucleotide sequence ID" value="XM_032000973.1"/>
</dbReference>
<comment type="subcellular location">
    <subcellularLocation>
        <location evidence="1">Membrane</location>
    </subcellularLocation>
</comment>
<evidence type="ECO:0000256" key="6">
    <source>
        <dbReference type="SAM" id="MobiDB-lite"/>
    </source>
</evidence>
<feature type="compositionally biased region" description="Basic and acidic residues" evidence="6">
    <location>
        <begin position="116"/>
        <end position="129"/>
    </location>
</feature>
<dbReference type="AlphaFoldDB" id="A0A5E8C424"/>
<evidence type="ECO:0000313" key="9">
    <source>
        <dbReference type="Proteomes" id="UP000398389"/>
    </source>
</evidence>
<feature type="compositionally biased region" description="Basic and acidic residues" evidence="6">
    <location>
        <begin position="154"/>
        <end position="173"/>
    </location>
</feature>
<keyword evidence="5 7" id="KW-0472">Membrane</keyword>
<accession>A0A5E8C424</accession>
<evidence type="ECO:0000256" key="7">
    <source>
        <dbReference type="SAM" id="Phobius"/>
    </source>
</evidence>
<feature type="region of interest" description="Disordered" evidence="6">
    <location>
        <begin position="116"/>
        <end position="173"/>
    </location>
</feature>
<organism evidence="8 9">
    <name type="scientific">Magnusiomyces paraingens</name>
    <dbReference type="NCBI Taxonomy" id="2606893"/>
    <lineage>
        <taxon>Eukaryota</taxon>
        <taxon>Fungi</taxon>
        <taxon>Dikarya</taxon>
        <taxon>Ascomycota</taxon>
        <taxon>Saccharomycotina</taxon>
        <taxon>Dipodascomycetes</taxon>
        <taxon>Dipodascales</taxon>
        <taxon>Dipodascaceae</taxon>
        <taxon>Magnusiomyces</taxon>
    </lineage>
</organism>
<dbReference type="GeneID" id="43585073"/>
<keyword evidence="4 7" id="KW-1133">Transmembrane helix</keyword>
<dbReference type="EMBL" id="CABVLU010000005">
    <property type="protein sequence ID" value="VVT58544.1"/>
    <property type="molecule type" value="Genomic_DNA"/>
</dbReference>
<keyword evidence="9" id="KW-1185">Reference proteome</keyword>
<evidence type="ECO:0000256" key="5">
    <source>
        <dbReference type="ARBA" id="ARBA00023136"/>
    </source>
</evidence>
<dbReference type="Proteomes" id="UP000398389">
    <property type="component" value="Unassembled WGS sequence"/>
</dbReference>
<name>A0A5E8C424_9ASCO</name>